<reference evidence="3" key="1">
    <citation type="submission" date="2021-11" db="EMBL/GenBank/DDBJ databases">
        <authorList>
            <consortium name="Genoscope - CEA"/>
            <person name="William W."/>
        </authorList>
    </citation>
    <scope>NUCLEOTIDE SEQUENCE</scope>
</reference>
<feature type="domain" description="Exonuclease" evidence="2">
    <location>
        <begin position="146"/>
        <end position="328"/>
    </location>
</feature>
<comment type="caution">
    <text evidence="3">The sequence shown here is derived from an EMBL/GenBank/DDBJ whole genome shotgun (WGS) entry which is preliminary data.</text>
</comment>
<dbReference type="InterPro" id="IPR012337">
    <property type="entry name" value="RNaseH-like_sf"/>
</dbReference>
<dbReference type="EMBL" id="CAKKNE010000005">
    <property type="protein sequence ID" value="CAH0377144.1"/>
    <property type="molecule type" value="Genomic_DNA"/>
</dbReference>
<evidence type="ECO:0000313" key="4">
    <source>
        <dbReference type="Proteomes" id="UP000789595"/>
    </source>
</evidence>
<protein>
    <recommendedName>
        <fullName evidence="2">Exonuclease domain-containing protein</fullName>
    </recommendedName>
</protein>
<gene>
    <name evidence="3" type="ORF">PECAL_5P17200</name>
</gene>
<proteinExistence type="predicted"/>
<feature type="region of interest" description="Disordered" evidence="1">
    <location>
        <begin position="30"/>
        <end position="101"/>
    </location>
</feature>
<evidence type="ECO:0000313" key="3">
    <source>
        <dbReference type="EMBL" id="CAH0377144.1"/>
    </source>
</evidence>
<feature type="compositionally biased region" description="Pro residues" evidence="1">
    <location>
        <begin position="92"/>
        <end position="101"/>
    </location>
</feature>
<organism evidence="3 4">
    <name type="scientific">Pelagomonas calceolata</name>
    <dbReference type="NCBI Taxonomy" id="35677"/>
    <lineage>
        <taxon>Eukaryota</taxon>
        <taxon>Sar</taxon>
        <taxon>Stramenopiles</taxon>
        <taxon>Ochrophyta</taxon>
        <taxon>Pelagophyceae</taxon>
        <taxon>Pelagomonadales</taxon>
        <taxon>Pelagomonadaceae</taxon>
        <taxon>Pelagomonas</taxon>
    </lineage>
</organism>
<dbReference type="InterPro" id="IPR013520">
    <property type="entry name" value="Ribonucl_H"/>
</dbReference>
<dbReference type="AlphaFoldDB" id="A0A8J2X625"/>
<dbReference type="Gene3D" id="3.30.420.10">
    <property type="entry name" value="Ribonuclease H-like superfamily/Ribonuclease H"/>
    <property type="match status" value="1"/>
</dbReference>
<dbReference type="InterPro" id="IPR036397">
    <property type="entry name" value="RNaseH_sf"/>
</dbReference>
<dbReference type="SMART" id="SM00479">
    <property type="entry name" value="EXOIII"/>
    <property type="match status" value="1"/>
</dbReference>
<evidence type="ECO:0000256" key="1">
    <source>
        <dbReference type="SAM" id="MobiDB-lite"/>
    </source>
</evidence>
<dbReference type="GO" id="GO:0003676">
    <property type="term" value="F:nucleic acid binding"/>
    <property type="evidence" value="ECO:0007669"/>
    <property type="project" value="InterPro"/>
</dbReference>
<feature type="region of interest" description="Disordered" evidence="1">
    <location>
        <begin position="400"/>
        <end position="433"/>
    </location>
</feature>
<accession>A0A8J2X625</accession>
<evidence type="ECO:0000259" key="2">
    <source>
        <dbReference type="SMART" id="SM00479"/>
    </source>
</evidence>
<dbReference type="SUPFAM" id="SSF53098">
    <property type="entry name" value="Ribonuclease H-like"/>
    <property type="match status" value="1"/>
</dbReference>
<dbReference type="Proteomes" id="UP000789595">
    <property type="component" value="Unassembled WGS sequence"/>
</dbReference>
<name>A0A8J2X625_9STRA</name>
<keyword evidence="4" id="KW-1185">Reference proteome</keyword>
<feature type="compositionally biased region" description="Pro residues" evidence="1">
    <location>
        <begin position="67"/>
        <end position="81"/>
    </location>
</feature>
<sequence length="764" mass="82622">MDPSHLTPRSLARVLGAVDPTVLEQALARVRAEAQQVPPAQDVNAPNDGGDDGAQSAAMDLDLHAPGTPPHTPSPPASPEPSPDHHALPTGRAPPPVPLPAAPLVFAATPAADGASTLETLRDYSRTVVEPRHELFMTAVADSPLMWFGIDIESSSTDHRFDTPLAMCVFQVDKPKVRVTLYVLPEDDVPITAEALSIHGLDSDVLEARGAQPLGVQLRKLLEFLNDSAGGARIVLVEHGEMDALMLKSCLGRLGIAPGPLLTAIVMDTLHLAKETVRRANVDQKDLKLCSLFKDATRGQDLGDAHQAMVDAGGAVAVEAWLWDNLGKPSLSRFVDLYGAFVYATCERNAVRALARDAGAASATVPPLTSLEATPNAGAGGYFGTGAGATVATGASDVDARDVDGAGGRDAAPSTRDVATRDETPGAEAPEEDTAVAGASRLLRMLSVTDQAWVMELRRDGQGVSVVELLDRAIQFHDRPVPRTLPFLATEAHERIRAELANRVTARSRRTLGSFERGRRPKNMPEFGEEVFDFLLYWDADDDNATRARKIEAQFDEFRARPDSYDLLATLPAEVDFENLEHCVFLESWYRFWSSCADGRGRRPWFINFDLSWSTMIVALRGHVSERDVDVGWLVGYDRRCAAAAAATSEKPAVCEFCVWRDGVVPELRGRDKRARVEEAASSFAGLDVVEVAYDEELSLPTIGARVIVADHIKGVPILRCWACGDCNSRLTHYFDTPSNPEAVLCRCAEASHMRADRVGTTPG</sequence>